<dbReference type="InterPro" id="IPR036005">
    <property type="entry name" value="Creatinase/aminopeptidase-like"/>
</dbReference>
<sequence length="428" mass="48307">MYVDPTKLTDEVKEHLKMNNCKGGATCVQQRPYEKVFDDVADFSAAHDIVIISAGSSYAIYSEVPKMKRLISQSPIVMRKAQKNDVEIKNYKNCQIRDSAALAIFLEMLESDLKSGSRTWNEMSAQEKLAEIRRGQLNNRGLSFGTISASGANGAVIHYTSQPSTNRTLTTSEMYLLDSGGQYLDCTTDVTRTMHYGEPTDFQKEAYTRVLQGSIDYANAIFPQTSYTSIVETYVRIWLWEAGLEYRHGSSHGVGVYLYVHEDKGPISDPLQPGIFMSDEPGYYEVGEFGVRLETIIMSKIADTPNNYDGLTFMTFEPVTFVPFEPNLIKYEDLSIKQRKWLNAYNEKCRQLTGEELRRQGQTAAHEWLMRKTEPIPDYPECTASGGASARPTLLLLLLAVASNVLYSHTSHAYGFWRRVLAKVFLES</sequence>
<proteinExistence type="predicted"/>
<dbReference type="Pfam" id="PF16189">
    <property type="entry name" value="Creatinase_N_2"/>
    <property type="match status" value="1"/>
</dbReference>
<evidence type="ECO:0000313" key="3">
    <source>
        <dbReference type="Proteomes" id="UP000695022"/>
    </source>
</evidence>
<dbReference type="Gene3D" id="3.40.350.10">
    <property type="entry name" value="Creatinase/prolidase N-terminal domain"/>
    <property type="match status" value="1"/>
</dbReference>
<keyword evidence="3" id="KW-1185">Reference proteome</keyword>
<evidence type="ECO:0000313" key="4">
    <source>
        <dbReference type="RefSeq" id="XP_014674068.1"/>
    </source>
</evidence>
<feature type="domain" description="Peptidase M24" evidence="1">
    <location>
        <begin position="91"/>
        <end position="297"/>
    </location>
</feature>
<dbReference type="Gene3D" id="3.90.230.10">
    <property type="entry name" value="Creatinase/methionine aminopeptidase superfamily"/>
    <property type="match status" value="1"/>
</dbReference>
<dbReference type="SUPFAM" id="SSF55920">
    <property type="entry name" value="Creatinase/aminopeptidase"/>
    <property type="match status" value="1"/>
</dbReference>
<organism evidence="3 4">
    <name type="scientific">Priapulus caudatus</name>
    <name type="common">Priapulid worm</name>
    <dbReference type="NCBI Taxonomy" id="37621"/>
    <lineage>
        <taxon>Eukaryota</taxon>
        <taxon>Metazoa</taxon>
        <taxon>Ecdysozoa</taxon>
        <taxon>Scalidophora</taxon>
        <taxon>Priapulida</taxon>
        <taxon>Priapulimorpha</taxon>
        <taxon>Priapulimorphida</taxon>
        <taxon>Priapulidae</taxon>
        <taxon>Priapulus</taxon>
    </lineage>
</organism>
<dbReference type="InterPro" id="IPR029149">
    <property type="entry name" value="Creatin/AminoP/Spt16_N"/>
</dbReference>
<evidence type="ECO:0000259" key="2">
    <source>
        <dbReference type="Pfam" id="PF16188"/>
    </source>
</evidence>
<dbReference type="Pfam" id="PF00557">
    <property type="entry name" value="Peptidase_M24"/>
    <property type="match status" value="1"/>
</dbReference>
<dbReference type="InterPro" id="IPR000994">
    <property type="entry name" value="Pept_M24"/>
</dbReference>
<dbReference type="Pfam" id="PF16188">
    <property type="entry name" value="Peptidase_M24_C"/>
    <property type="match status" value="1"/>
</dbReference>
<dbReference type="PANTHER" id="PTHR43763">
    <property type="entry name" value="XAA-PRO AMINOPEPTIDASE 1"/>
    <property type="match status" value="1"/>
</dbReference>
<evidence type="ECO:0000259" key="1">
    <source>
        <dbReference type="Pfam" id="PF00557"/>
    </source>
</evidence>
<dbReference type="InterPro" id="IPR050422">
    <property type="entry name" value="X-Pro_aminopeptidase_P"/>
</dbReference>
<dbReference type="PANTHER" id="PTHR43763:SF6">
    <property type="entry name" value="XAA-PRO AMINOPEPTIDASE 1"/>
    <property type="match status" value="1"/>
</dbReference>
<dbReference type="Proteomes" id="UP000695022">
    <property type="component" value="Unplaced"/>
</dbReference>
<gene>
    <name evidence="4" type="primary">LOC106814286</name>
</gene>
<reference evidence="4" key="1">
    <citation type="submission" date="2025-08" db="UniProtKB">
        <authorList>
            <consortium name="RefSeq"/>
        </authorList>
    </citation>
    <scope>IDENTIFICATION</scope>
</reference>
<feature type="domain" description="Peptidase M24 C-terminal" evidence="2">
    <location>
        <begin position="313"/>
        <end position="376"/>
    </location>
</feature>
<dbReference type="RefSeq" id="XP_014674068.1">
    <property type="nucleotide sequence ID" value="XM_014818582.1"/>
</dbReference>
<dbReference type="GeneID" id="106814286"/>
<dbReference type="InterPro" id="IPR032416">
    <property type="entry name" value="Peptidase_M24_C"/>
</dbReference>
<name>A0ABM1EPE7_PRICU</name>
<accession>A0ABM1EPE7</accession>
<protein>
    <submittedName>
        <fullName evidence="4">Xaa-Pro aminopeptidase 1-like</fullName>
    </submittedName>
</protein>